<name>A0ABN0UMA5_9PSEU</name>
<dbReference type="SUPFAM" id="SSF52540">
    <property type="entry name" value="P-loop containing nucleoside triphosphate hydrolases"/>
    <property type="match status" value="1"/>
</dbReference>
<comment type="caution">
    <text evidence="1">The sequence shown here is derived from an EMBL/GenBank/DDBJ whole genome shotgun (WGS) entry which is preliminary data.</text>
</comment>
<reference evidence="1 2" key="1">
    <citation type="journal article" date="2019" name="Int. J. Syst. Evol. Microbiol.">
        <title>The Global Catalogue of Microorganisms (GCM) 10K type strain sequencing project: providing services to taxonomists for standard genome sequencing and annotation.</title>
        <authorList>
            <consortium name="The Broad Institute Genomics Platform"/>
            <consortium name="The Broad Institute Genome Sequencing Center for Infectious Disease"/>
            <person name="Wu L."/>
            <person name="Ma J."/>
        </authorList>
    </citation>
    <scope>NUCLEOTIDE SEQUENCE [LARGE SCALE GENOMIC DNA]</scope>
    <source>
        <strain evidence="1 2">JCM 3380</strain>
    </source>
</reference>
<evidence type="ECO:0000313" key="2">
    <source>
        <dbReference type="Proteomes" id="UP001500416"/>
    </source>
</evidence>
<organism evidence="1 2">
    <name type="scientific">Saccharothrix mutabilis subsp. mutabilis</name>
    <dbReference type="NCBI Taxonomy" id="66855"/>
    <lineage>
        <taxon>Bacteria</taxon>
        <taxon>Bacillati</taxon>
        <taxon>Actinomycetota</taxon>
        <taxon>Actinomycetes</taxon>
        <taxon>Pseudonocardiales</taxon>
        <taxon>Pseudonocardiaceae</taxon>
        <taxon>Saccharothrix</taxon>
    </lineage>
</organism>
<keyword evidence="2" id="KW-1185">Reference proteome</keyword>
<proteinExistence type="predicted"/>
<sequence>MPVTGLLARERLFAALDRDDGRVTLVRAPAGAGKTALLTSWAARCADRVAGDVSPVAVVPLTPAHGEPAAFSRAVHDAVAGAGGSPLVWLAPRPRRGGPALCLALDGVDVLAGRPSARLLAALARHPSLRLVLAGRTPSPLRPWLRAHGRLREIGAADLAFTEDEARQMLTAHGVALSSPDLAELVRLTGGVAAGLRLAATSSSARGTPSATRPATVA</sequence>
<protein>
    <submittedName>
        <fullName evidence="1">Uncharacterized protein</fullName>
    </submittedName>
</protein>
<evidence type="ECO:0000313" key="1">
    <source>
        <dbReference type="EMBL" id="GAA0255303.1"/>
    </source>
</evidence>
<accession>A0ABN0UMA5</accession>
<gene>
    <name evidence="1" type="ORF">GCM10010492_65150</name>
</gene>
<dbReference type="EMBL" id="BAAABU010000023">
    <property type="protein sequence ID" value="GAA0255303.1"/>
    <property type="molecule type" value="Genomic_DNA"/>
</dbReference>
<dbReference type="Proteomes" id="UP001500416">
    <property type="component" value="Unassembled WGS sequence"/>
</dbReference>
<dbReference type="InterPro" id="IPR027417">
    <property type="entry name" value="P-loop_NTPase"/>
</dbReference>